<dbReference type="SUPFAM" id="SSF69593">
    <property type="entry name" value="Glycerol-3-phosphate (1)-acyltransferase"/>
    <property type="match status" value="1"/>
</dbReference>
<dbReference type="PANTHER" id="PTHR10434:SF40">
    <property type="entry name" value="1-ACYL-SN-GLYCEROL-3-PHOSPHATE ACYLTRANSFERASE"/>
    <property type="match status" value="1"/>
</dbReference>
<sequence length="201" mass="22846">MFYNFARSIIAFCLLVINGRYTVQNRDKVIPAPFVLVSPHTSWLEILYLGVTIKPIKIHFMAKEELFHNKLFGKVLRGLKAFPVNRTNPGPSALKVPVKLLKDGNVLGIFPSGTRKNTHNQLKRGAVTIAKMAKVPIVPAYYDGPQNVKDWFKRHKVTIRYGEPIYMDDAKTKEALEEKSLLLVAAFEKLRLEVEASKKQK</sequence>
<dbReference type="EMBL" id="CP023483">
    <property type="protein sequence ID" value="ATF27158.1"/>
    <property type="molecule type" value="Genomic_DNA"/>
</dbReference>
<reference evidence="5" key="3">
    <citation type="submission" date="2018-04" db="EMBL/GenBank/DDBJ databases">
        <authorList>
            <person name="Go L.Y."/>
            <person name="Mitchell J.A."/>
        </authorList>
    </citation>
    <scope>NUCLEOTIDE SEQUENCE</scope>
    <source>
        <strain evidence="5">BSAS1 3</strain>
    </source>
</reference>
<dbReference type="Proteomes" id="UP000270190">
    <property type="component" value="Unassembled WGS sequence"/>
</dbReference>
<dbReference type="Pfam" id="PF01553">
    <property type="entry name" value="Acyltransferase"/>
    <property type="match status" value="1"/>
</dbReference>
<accession>A0A1D2KTF0</accession>
<reference evidence="7" key="2">
    <citation type="submission" date="2018-04" db="EMBL/GenBank/DDBJ databases">
        <authorList>
            <person name="Illikoud N."/>
        </authorList>
    </citation>
    <scope>NUCLEOTIDE SEQUENCE [LARGE SCALE GENOMIC DNA]</scope>
</reference>
<organism evidence="4 6">
    <name type="scientific">Brochothrix thermosphacta</name>
    <name type="common">Microbacterium thermosphactum</name>
    <dbReference type="NCBI Taxonomy" id="2756"/>
    <lineage>
        <taxon>Bacteria</taxon>
        <taxon>Bacillati</taxon>
        <taxon>Bacillota</taxon>
        <taxon>Bacilli</taxon>
        <taxon>Bacillales</taxon>
        <taxon>Listeriaceae</taxon>
        <taxon>Brochothrix</taxon>
    </lineage>
</organism>
<dbReference type="Proteomes" id="UP000243591">
    <property type="component" value="Chromosome"/>
</dbReference>
<evidence type="ECO:0000256" key="2">
    <source>
        <dbReference type="ARBA" id="ARBA00023315"/>
    </source>
</evidence>
<dbReference type="STRING" id="2756.BFR44_03420"/>
<dbReference type="SMART" id="SM00563">
    <property type="entry name" value="PlsC"/>
    <property type="match status" value="1"/>
</dbReference>
<dbReference type="GO" id="GO:0006654">
    <property type="term" value="P:phosphatidic acid biosynthetic process"/>
    <property type="evidence" value="ECO:0007669"/>
    <property type="project" value="TreeGrafter"/>
</dbReference>
<evidence type="ECO:0000256" key="1">
    <source>
        <dbReference type="ARBA" id="ARBA00022679"/>
    </source>
</evidence>
<evidence type="ECO:0000259" key="3">
    <source>
        <dbReference type="SMART" id="SM00563"/>
    </source>
</evidence>
<protein>
    <submittedName>
        <fullName evidence="4">1-acyl-sn-glycerol-3-phosphate acyltransferase</fullName>
    </submittedName>
    <submittedName>
        <fullName evidence="5">1-acylglycerol-phosphate (1-acyl-G3P) acyltransferase</fullName>
        <ecNumber evidence="5">2.3.1.51</ecNumber>
    </submittedName>
</protein>
<evidence type="ECO:0000313" key="5">
    <source>
        <dbReference type="EMBL" id="SPP27860.1"/>
    </source>
</evidence>
<evidence type="ECO:0000313" key="4">
    <source>
        <dbReference type="EMBL" id="ATF27158.1"/>
    </source>
</evidence>
<proteinExistence type="predicted"/>
<dbReference type="GO" id="GO:0003841">
    <property type="term" value="F:1-acylglycerol-3-phosphate O-acyltransferase activity"/>
    <property type="evidence" value="ECO:0007669"/>
    <property type="project" value="UniProtKB-EC"/>
</dbReference>
<evidence type="ECO:0000313" key="7">
    <source>
        <dbReference type="Proteomes" id="UP000270190"/>
    </source>
</evidence>
<gene>
    <name evidence="5" type="primary">plsC</name>
    <name evidence="5" type="ORF">BTBSAS_190033</name>
    <name evidence="4" type="ORF">CNY62_12695</name>
</gene>
<evidence type="ECO:0000313" key="6">
    <source>
        <dbReference type="Proteomes" id="UP000243591"/>
    </source>
</evidence>
<dbReference type="InterPro" id="IPR002123">
    <property type="entry name" value="Plipid/glycerol_acylTrfase"/>
</dbReference>
<dbReference type="GeneID" id="66536066"/>
<dbReference type="OrthoDB" id="9803035at2"/>
<dbReference type="RefSeq" id="WP_069118986.1">
    <property type="nucleotide sequence ID" value="NZ_CBCPHX010000001.1"/>
</dbReference>
<name>A0A1D2KTF0_BROTH</name>
<dbReference type="CDD" id="cd07989">
    <property type="entry name" value="LPLAT_AGPAT-like"/>
    <property type="match status" value="1"/>
</dbReference>
<dbReference type="EMBL" id="OUNC01000011">
    <property type="protein sequence ID" value="SPP27860.1"/>
    <property type="molecule type" value="Genomic_DNA"/>
</dbReference>
<dbReference type="PANTHER" id="PTHR10434">
    <property type="entry name" value="1-ACYL-SN-GLYCEROL-3-PHOSPHATE ACYLTRANSFERASE"/>
    <property type="match status" value="1"/>
</dbReference>
<dbReference type="KEGG" id="bths:CNY62_12695"/>
<dbReference type="AlphaFoldDB" id="A0A1D2KTF0"/>
<dbReference type="EC" id="2.3.1.51" evidence="5"/>
<keyword evidence="2 4" id="KW-0012">Acyltransferase</keyword>
<keyword evidence="1 4" id="KW-0808">Transferase</keyword>
<keyword evidence="6" id="KW-1185">Reference proteome</keyword>
<feature type="domain" description="Phospholipid/glycerol acyltransferase" evidence="3">
    <location>
        <begin position="34"/>
        <end position="145"/>
    </location>
</feature>
<reference evidence="4 6" key="1">
    <citation type="submission" date="2017-09" db="EMBL/GenBank/DDBJ databases">
        <title>Complete Genome Sequences of Two Strains of the Meat Spoilage Bacterium Brochothrix thermosphacta Isolated from Ground Chicken.</title>
        <authorList>
            <person name="Paoli G.C."/>
            <person name="Wijey C."/>
            <person name="Chen C.-Y."/>
            <person name="Nguyen L."/>
            <person name="Yan X."/>
            <person name="Irwin P.L."/>
        </authorList>
    </citation>
    <scope>NUCLEOTIDE SEQUENCE [LARGE SCALE GENOMIC DNA]</scope>
    <source>
        <strain evidence="4 6">BI</strain>
    </source>
</reference>